<keyword evidence="4" id="KW-1185">Reference proteome</keyword>
<dbReference type="KEGG" id="saci:Sinac_6860"/>
<name>L0DQ29_SINAD</name>
<evidence type="ECO:0000313" key="3">
    <source>
        <dbReference type="EMBL" id="AGA30920.1"/>
    </source>
</evidence>
<evidence type="ECO:0000259" key="2">
    <source>
        <dbReference type="SMART" id="SM00470"/>
    </source>
</evidence>
<dbReference type="AlphaFoldDB" id="L0DQ29"/>
<dbReference type="SUPFAM" id="SSF110849">
    <property type="entry name" value="ParB/Sulfiredoxin"/>
    <property type="match status" value="1"/>
</dbReference>
<dbReference type="HOGENOM" id="CLU_949627_0_0_0"/>
<dbReference type="RefSeq" id="WP_015249992.1">
    <property type="nucleotide sequence ID" value="NC_019892.1"/>
</dbReference>
<feature type="compositionally biased region" description="Basic and acidic residues" evidence="1">
    <location>
        <begin position="182"/>
        <end position="193"/>
    </location>
</feature>
<dbReference type="InterPro" id="IPR003115">
    <property type="entry name" value="ParB_N"/>
</dbReference>
<dbReference type="InterPro" id="IPR036086">
    <property type="entry name" value="ParB/Sulfiredoxin_sf"/>
</dbReference>
<dbReference type="STRING" id="886293.Sinac_6860"/>
<proteinExistence type="predicted"/>
<dbReference type="Proteomes" id="UP000010798">
    <property type="component" value="Chromosome"/>
</dbReference>
<dbReference type="EMBL" id="CP003364">
    <property type="protein sequence ID" value="AGA30920.1"/>
    <property type="molecule type" value="Genomic_DNA"/>
</dbReference>
<accession>L0DQ29</accession>
<reference evidence="3 4" key="1">
    <citation type="submission" date="2012-02" db="EMBL/GenBank/DDBJ databases">
        <title>Complete sequence of chromosome of Singulisphaera acidiphila DSM 18658.</title>
        <authorList>
            <consortium name="US DOE Joint Genome Institute (JGI-PGF)"/>
            <person name="Lucas S."/>
            <person name="Copeland A."/>
            <person name="Lapidus A."/>
            <person name="Glavina del Rio T."/>
            <person name="Dalin E."/>
            <person name="Tice H."/>
            <person name="Bruce D."/>
            <person name="Goodwin L."/>
            <person name="Pitluck S."/>
            <person name="Peters L."/>
            <person name="Ovchinnikova G."/>
            <person name="Chertkov O."/>
            <person name="Kyrpides N."/>
            <person name="Mavromatis K."/>
            <person name="Ivanova N."/>
            <person name="Brettin T."/>
            <person name="Detter J.C."/>
            <person name="Han C."/>
            <person name="Larimer F."/>
            <person name="Land M."/>
            <person name="Hauser L."/>
            <person name="Markowitz V."/>
            <person name="Cheng J.-F."/>
            <person name="Hugenholtz P."/>
            <person name="Woyke T."/>
            <person name="Wu D."/>
            <person name="Tindall B."/>
            <person name="Pomrenke H."/>
            <person name="Brambilla E."/>
            <person name="Klenk H.-P."/>
            <person name="Eisen J.A."/>
        </authorList>
    </citation>
    <scope>NUCLEOTIDE SEQUENCE [LARGE SCALE GENOMIC DNA]</scope>
    <source>
        <strain evidence="4">ATCC BAA-1392 / DSM 18658 / VKM B-2454 / MOB10</strain>
    </source>
</reference>
<dbReference type="OrthoDB" id="255855at2"/>
<organism evidence="3 4">
    <name type="scientific">Singulisphaera acidiphila (strain ATCC BAA-1392 / DSM 18658 / VKM B-2454 / MOB10)</name>
    <dbReference type="NCBI Taxonomy" id="886293"/>
    <lineage>
        <taxon>Bacteria</taxon>
        <taxon>Pseudomonadati</taxon>
        <taxon>Planctomycetota</taxon>
        <taxon>Planctomycetia</taxon>
        <taxon>Isosphaerales</taxon>
        <taxon>Isosphaeraceae</taxon>
        <taxon>Singulisphaera</taxon>
    </lineage>
</organism>
<gene>
    <name evidence="3" type="ordered locus">Sinac_6860</name>
</gene>
<protein>
    <submittedName>
        <fullName evidence="3">Putative transcriptional regulator</fullName>
    </submittedName>
</protein>
<sequence length="293" mass="32555">MNIRELPLDELVLDPNLNLRDRLDEFTVERYAESWERLPPITVYEVDGRWLVADGFHRHASAIALGRRTIHAEIVTGSFEEALDFVSSVNLFHGLPLTRAERRRAVDVKLRLHHDWSDRRMAEELGVSRELVAKTRRSLIEGNQIPNNPGRVGADGKTYSSAGLPKDPNEHLPKGKSLAQQDDPRDRGGRESDAPPWDDATSPMPAVSREPTGLAPWEDGDAKAVALSDPVPSAAPTIDEMLSLMSKQVMEVINWTQAEGFTEAYRSAGANTRGLFQAAVIKLAARADQLRKL</sequence>
<feature type="domain" description="ParB-like N-terminal" evidence="2">
    <location>
        <begin position="4"/>
        <end position="91"/>
    </location>
</feature>
<feature type="region of interest" description="Disordered" evidence="1">
    <location>
        <begin position="140"/>
        <end position="217"/>
    </location>
</feature>
<dbReference type="SMART" id="SM00470">
    <property type="entry name" value="ParB"/>
    <property type="match status" value="1"/>
</dbReference>
<evidence type="ECO:0000313" key="4">
    <source>
        <dbReference type="Proteomes" id="UP000010798"/>
    </source>
</evidence>
<evidence type="ECO:0000256" key="1">
    <source>
        <dbReference type="SAM" id="MobiDB-lite"/>
    </source>
</evidence>
<dbReference type="eggNOG" id="COG1475">
    <property type="taxonomic scope" value="Bacteria"/>
</dbReference>